<keyword evidence="3" id="KW-1185">Reference proteome</keyword>
<sequence length="273" mass="32191">MRNIELKEVIKISIKYSLFFVLFTNFIEKSYYLIFNIQKYEDVGIGQFIFNPISYMLVFIITLLLAHKKYIKTNKNAFNGILFITFFFIVISYLVAYINDFIFYPINELINNPVEQKNTGIMSLFDAMENTFSTSSFLPIFDLFVLPFQNIKNSIITLDGYAFILSVIRSKILLSTIIIFYESLFYLFNKFNRSGYQALIPIKNNLMLLELTNNPTWWIIPIYIPFVRFIPKYLINLDISKKIDKQNSFVIGMTLMPWYFYGLISLNKINAVQ</sequence>
<feature type="transmembrane region" description="Helical" evidence="1">
    <location>
        <begin position="216"/>
        <end position="235"/>
    </location>
</feature>
<dbReference type="Proteomes" id="UP001337305">
    <property type="component" value="Unassembled WGS sequence"/>
</dbReference>
<evidence type="ECO:0000313" key="2">
    <source>
        <dbReference type="EMBL" id="MEF3835828.1"/>
    </source>
</evidence>
<dbReference type="Pfam" id="PF18936">
    <property type="entry name" value="DUF5684"/>
    <property type="match status" value="1"/>
</dbReference>
<accession>A0ABU7XZ84</accession>
<feature type="transmembrane region" description="Helical" evidence="1">
    <location>
        <begin position="45"/>
        <end position="66"/>
    </location>
</feature>
<dbReference type="InterPro" id="IPR043739">
    <property type="entry name" value="DUF5684"/>
</dbReference>
<proteinExistence type="predicted"/>
<feature type="transmembrane region" description="Helical" evidence="1">
    <location>
        <begin position="160"/>
        <end position="181"/>
    </location>
</feature>
<keyword evidence="1" id="KW-0812">Transmembrane</keyword>
<gene>
    <name evidence="2" type="ORF">N1F79_22070</name>
</gene>
<keyword evidence="1" id="KW-0472">Membrane</keyword>
<evidence type="ECO:0000313" key="3">
    <source>
        <dbReference type="Proteomes" id="UP001337305"/>
    </source>
</evidence>
<feature type="transmembrane region" description="Helical" evidence="1">
    <location>
        <begin position="78"/>
        <end position="98"/>
    </location>
</feature>
<dbReference type="EMBL" id="JAODOP010000004">
    <property type="protein sequence ID" value="MEF3835828.1"/>
    <property type="molecule type" value="Genomic_DNA"/>
</dbReference>
<dbReference type="RefSeq" id="WP_303308107.1">
    <property type="nucleotide sequence ID" value="NZ_JAODOP010000004.1"/>
</dbReference>
<name>A0ABU7XZ84_9FLAO</name>
<keyword evidence="1" id="KW-1133">Transmembrane helix</keyword>
<reference evidence="2 3" key="1">
    <citation type="submission" date="2022-09" db="EMBL/GenBank/DDBJ databases">
        <title>Genome sequencing of Flavivirga sp. MEBiC05379.</title>
        <authorList>
            <person name="Oh H.-M."/>
            <person name="Kwon K.K."/>
            <person name="Park M.J."/>
            <person name="Yang S.-H."/>
        </authorList>
    </citation>
    <scope>NUCLEOTIDE SEQUENCE [LARGE SCALE GENOMIC DNA]</scope>
    <source>
        <strain evidence="2 3">MEBiC05379</strain>
    </source>
</reference>
<protein>
    <submittedName>
        <fullName evidence="2">DUF5684 domain-containing protein</fullName>
    </submittedName>
</protein>
<evidence type="ECO:0000256" key="1">
    <source>
        <dbReference type="SAM" id="Phobius"/>
    </source>
</evidence>
<feature type="transmembrane region" description="Helical" evidence="1">
    <location>
        <begin position="12"/>
        <end position="33"/>
    </location>
</feature>
<feature type="transmembrane region" description="Helical" evidence="1">
    <location>
        <begin position="247"/>
        <end position="264"/>
    </location>
</feature>
<comment type="caution">
    <text evidence="2">The sequence shown here is derived from an EMBL/GenBank/DDBJ whole genome shotgun (WGS) entry which is preliminary data.</text>
</comment>
<organism evidence="2 3">
    <name type="scientific">Flavivirga spongiicola</name>
    <dbReference type="NCBI Taxonomy" id="421621"/>
    <lineage>
        <taxon>Bacteria</taxon>
        <taxon>Pseudomonadati</taxon>
        <taxon>Bacteroidota</taxon>
        <taxon>Flavobacteriia</taxon>
        <taxon>Flavobacteriales</taxon>
        <taxon>Flavobacteriaceae</taxon>
        <taxon>Flavivirga</taxon>
    </lineage>
</organism>